<dbReference type="EMBL" id="SNXO01000011">
    <property type="protein sequence ID" value="TDP57655.1"/>
    <property type="molecule type" value="Genomic_DNA"/>
</dbReference>
<dbReference type="InterPro" id="IPR050243">
    <property type="entry name" value="PHP_phosphatase"/>
</dbReference>
<dbReference type="AlphaFoldDB" id="A0A4R6Q6J6"/>
<evidence type="ECO:0000313" key="2">
    <source>
        <dbReference type="EMBL" id="TDP57655.1"/>
    </source>
</evidence>
<accession>A0A4R6Q6J6</accession>
<dbReference type="SUPFAM" id="SSF89550">
    <property type="entry name" value="PHP domain-like"/>
    <property type="match status" value="1"/>
</dbReference>
<dbReference type="Gene3D" id="3.20.20.140">
    <property type="entry name" value="Metal-dependent hydrolases"/>
    <property type="match status" value="1"/>
</dbReference>
<dbReference type="Pfam" id="PF02811">
    <property type="entry name" value="PHP"/>
    <property type="match status" value="1"/>
</dbReference>
<proteinExistence type="predicted"/>
<keyword evidence="2" id="KW-0378">Hydrolase</keyword>
<sequence length="254" mass="28476">MEIDCSKYRMKYDLHTHTTYSHGFIKPHGKGTMEENVRAAIAAGLDGIAISDHGPGHIFYGLKRQLLPEMHEEIKRLRRAYPQIDIYFSVEANLMESENNLDVSHEEIGDYDFILAGYHYGVFHGHCMANFMNNKKLSGKSVRDKLLELNTEMAVGAIRKNQIKVLTHPGDKGPFDIHEIAKACADTGTLMEISTWHSHLTVEEIKIAMKEDVGFIIDSDAHTPDRVGSFAGGLSRAAEAGLDLDRIVNVEEIR</sequence>
<dbReference type="PANTHER" id="PTHR36928">
    <property type="entry name" value="PHOSPHATASE YCDX-RELATED"/>
    <property type="match status" value="1"/>
</dbReference>
<dbReference type="GO" id="GO:0005829">
    <property type="term" value="C:cytosol"/>
    <property type="evidence" value="ECO:0007669"/>
    <property type="project" value="TreeGrafter"/>
</dbReference>
<keyword evidence="3" id="KW-1185">Reference proteome</keyword>
<organism evidence="2 3">
    <name type="scientific">Aminicella lysinilytica</name>
    <dbReference type="NCBI Taxonomy" id="433323"/>
    <lineage>
        <taxon>Bacteria</taxon>
        <taxon>Bacillati</taxon>
        <taxon>Bacillota</taxon>
        <taxon>Clostridia</taxon>
        <taxon>Peptostreptococcales</taxon>
        <taxon>Anaerovoracaceae</taxon>
        <taxon>Aminicella</taxon>
    </lineage>
</organism>
<dbReference type="SMART" id="SM00481">
    <property type="entry name" value="POLIIIAc"/>
    <property type="match status" value="1"/>
</dbReference>
<dbReference type="OrthoDB" id="9808747at2"/>
<gene>
    <name evidence="2" type="ORF">EV211_11123</name>
</gene>
<dbReference type="InterPro" id="IPR003141">
    <property type="entry name" value="Pol/His_phosphatase_N"/>
</dbReference>
<feature type="domain" description="Polymerase/histidinol phosphatase N-terminal" evidence="1">
    <location>
        <begin position="12"/>
        <end position="96"/>
    </location>
</feature>
<dbReference type="InterPro" id="IPR004013">
    <property type="entry name" value="PHP_dom"/>
</dbReference>
<evidence type="ECO:0000313" key="3">
    <source>
        <dbReference type="Proteomes" id="UP000295500"/>
    </source>
</evidence>
<evidence type="ECO:0000259" key="1">
    <source>
        <dbReference type="SMART" id="SM00481"/>
    </source>
</evidence>
<reference evidence="2 3" key="1">
    <citation type="submission" date="2019-03" db="EMBL/GenBank/DDBJ databases">
        <title>Genomic Encyclopedia of Type Strains, Phase IV (KMG-IV): sequencing the most valuable type-strain genomes for metagenomic binning, comparative biology and taxonomic classification.</title>
        <authorList>
            <person name="Goeker M."/>
        </authorList>
    </citation>
    <scope>NUCLEOTIDE SEQUENCE [LARGE SCALE GENOMIC DNA]</scope>
    <source>
        <strain evidence="2 3">DSM 28287</strain>
    </source>
</reference>
<comment type="caution">
    <text evidence="2">The sequence shown here is derived from an EMBL/GenBank/DDBJ whole genome shotgun (WGS) entry which is preliminary data.</text>
</comment>
<dbReference type="RefSeq" id="WP_133528173.1">
    <property type="nucleotide sequence ID" value="NZ_SNXO01000011.1"/>
</dbReference>
<dbReference type="Proteomes" id="UP000295500">
    <property type="component" value="Unassembled WGS sequence"/>
</dbReference>
<dbReference type="GO" id="GO:0042578">
    <property type="term" value="F:phosphoric ester hydrolase activity"/>
    <property type="evidence" value="ECO:0007669"/>
    <property type="project" value="TreeGrafter"/>
</dbReference>
<name>A0A4R6Q6J6_9FIRM</name>
<dbReference type="PANTHER" id="PTHR36928:SF1">
    <property type="entry name" value="PHOSPHATASE YCDX-RELATED"/>
    <property type="match status" value="1"/>
</dbReference>
<protein>
    <submittedName>
        <fullName evidence="2">Putative hydrolase</fullName>
    </submittedName>
</protein>
<dbReference type="InterPro" id="IPR016195">
    <property type="entry name" value="Pol/histidinol_Pase-like"/>
</dbReference>
<dbReference type="GO" id="GO:0008270">
    <property type="term" value="F:zinc ion binding"/>
    <property type="evidence" value="ECO:0007669"/>
    <property type="project" value="TreeGrafter"/>
</dbReference>